<protein>
    <submittedName>
        <fullName evidence="2">Uncharacterized protein</fullName>
    </submittedName>
</protein>
<name>A0AA44SKZ4_CITFR</name>
<proteinExistence type="predicted"/>
<comment type="caution">
    <text evidence="2">The sequence shown here is derived from an EMBL/GenBank/DDBJ whole genome shotgun (WGS) entry which is preliminary data.</text>
</comment>
<accession>A0AA44SKZ4</accession>
<evidence type="ECO:0000256" key="1">
    <source>
        <dbReference type="SAM" id="MobiDB-lite"/>
    </source>
</evidence>
<dbReference type="EMBL" id="NEFA01000009">
    <property type="protein sequence ID" value="OYR05018.1"/>
    <property type="molecule type" value="Genomic_DNA"/>
</dbReference>
<reference evidence="2 3" key="1">
    <citation type="submission" date="2017-04" db="EMBL/GenBank/DDBJ databases">
        <title>Emergence of KPC-2-producing Citrobacter isolates from sediments of a Chinese river.</title>
        <authorList>
            <person name="Zheng B."/>
        </authorList>
    </citation>
    <scope>NUCLEOTIDE SEQUENCE [LARGE SCALE GENOMIC DNA]</scope>
    <source>
        <strain evidence="2 3">C191</strain>
    </source>
</reference>
<evidence type="ECO:0000313" key="2">
    <source>
        <dbReference type="EMBL" id="OYR05018.1"/>
    </source>
</evidence>
<gene>
    <name evidence="2" type="ORF">B9P89_10210</name>
</gene>
<sequence>MAFQRTVPFTLCSLLLWSFFIGERVKGLRSPLNNPGSPAGKLLLRNTLRLFLQATGPGARKRPCKTRPEPASMLAPPALRKRVGNFQPDQPTPDHLSFYLNRFGQQNKFNWKSER</sequence>
<evidence type="ECO:0000313" key="3">
    <source>
        <dbReference type="Proteomes" id="UP000215827"/>
    </source>
</evidence>
<organism evidence="2 3">
    <name type="scientific">Citrobacter freundii</name>
    <dbReference type="NCBI Taxonomy" id="546"/>
    <lineage>
        <taxon>Bacteria</taxon>
        <taxon>Pseudomonadati</taxon>
        <taxon>Pseudomonadota</taxon>
        <taxon>Gammaproteobacteria</taxon>
        <taxon>Enterobacterales</taxon>
        <taxon>Enterobacteriaceae</taxon>
        <taxon>Citrobacter</taxon>
        <taxon>Citrobacter freundii complex</taxon>
    </lineage>
</organism>
<dbReference type="AlphaFoldDB" id="A0AA44SKZ4"/>
<feature type="region of interest" description="Disordered" evidence="1">
    <location>
        <begin position="57"/>
        <end position="87"/>
    </location>
</feature>
<dbReference type="Proteomes" id="UP000215827">
    <property type="component" value="Unassembled WGS sequence"/>
</dbReference>